<keyword evidence="5" id="KW-1185">Reference proteome</keyword>
<feature type="domain" description="Resuscitation-promoting factor core lysozyme-like" evidence="3">
    <location>
        <begin position="41"/>
        <end position="109"/>
    </location>
</feature>
<dbReference type="EMBL" id="RFFH01000020">
    <property type="protein sequence ID" value="RMI28605.1"/>
    <property type="molecule type" value="Genomic_DNA"/>
</dbReference>
<organism evidence="4 5">
    <name type="scientific">Nocardia stercoris</name>
    <dbReference type="NCBI Taxonomy" id="2483361"/>
    <lineage>
        <taxon>Bacteria</taxon>
        <taxon>Bacillati</taxon>
        <taxon>Actinomycetota</taxon>
        <taxon>Actinomycetes</taxon>
        <taxon>Mycobacteriales</taxon>
        <taxon>Nocardiaceae</taxon>
        <taxon>Nocardia</taxon>
    </lineage>
</organism>
<dbReference type="SUPFAM" id="SSF53955">
    <property type="entry name" value="Lysozyme-like"/>
    <property type="match status" value="1"/>
</dbReference>
<evidence type="ECO:0000313" key="5">
    <source>
        <dbReference type="Proteomes" id="UP000279275"/>
    </source>
</evidence>
<name>A0A3M2KYJ4_9NOCA</name>
<dbReference type="OrthoDB" id="1404170at2"/>
<protein>
    <submittedName>
        <fullName evidence="4">Transglycosylase</fullName>
    </submittedName>
</protein>
<comment type="similarity">
    <text evidence="1">Belongs to the transglycosylase family. Rpf subfamily.</text>
</comment>
<evidence type="ECO:0000259" key="3">
    <source>
        <dbReference type="Pfam" id="PF06737"/>
    </source>
</evidence>
<dbReference type="AlphaFoldDB" id="A0A3M2KYJ4"/>
<gene>
    <name evidence="4" type="ORF">EBN03_29805</name>
</gene>
<keyword evidence="2" id="KW-0378">Hydrolase</keyword>
<dbReference type="Pfam" id="PF06737">
    <property type="entry name" value="Transglycosylas"/>
    <property type="match status" value="1"/>
</dbReference>
<dbReference type="InterPro" id="IPR010618">
    <property type="entry name" value="RPF"/>
</dbReference>
<comment type="caution">
    <text evidence="4">The sequence shown here is derived from an EMBL/GenBank/DDBJ whole genome shotgun (WGS) entry which is preliminary data.</text>
</comment>
<sequence length="127" mass="13851">MTPHRRLRAQLYTVLSLSGIMFAIGSWHGSSPAHALPFLHDWEGVARCESGGNWRINTGNGYYGGLQFSLATWRSYGGFGLPSDSPKNEQIRVAELVLVGQGVKAWPVCGRFLRDANPLSFLNTGSG</sequence>
<dbReference type="GO" id="GO:0016787">
    <property type="term" value="F:hydrolase activity"/>
    <property type="evidence" value="ECO:0007669"/>
    <property type="project" value="UniProtKB-KW"/>
</dbReference>
<accession>A0A3M2KYJ4</accession>
<dbReference type="CDD" id="cd13925">
    <property type="entry name" value="RPF"/>
    <property type="match status" value="1"/>
</dbReference>
<evidence type="ECO:0000313" key="4">
    <source>
        <dbReference type="EMBL" id="RMI28605.1"/>
    </source>
</evidence>
<dbReference type="Gene3D" id="1.10.530.10">
    <property type="match status" value="1"/>
</dbReference>
<proteinExistence type="inferred from homology"/>
<evidence type="ECO:0000256" key="2">
    <source>
        <dbReference type="ARBA" id="ARBA00022801"/>
    </source>
</evidence>
<dbReference type="RefSeq" id="WP_122191477.1">
    <property type="nucleotide sequence ID" value="NZ_RFFH01000020.1"/>
</dbReference>
<evidence type="ECO:0000256" key="1">
    <source>
        <dbReference type="ARBA" id="ARBA00010830"/>
    </source>
</evidence>
<reference evidence="4 5" key="1">
    <citation type="submission" date="2018-10" db="EMBL/GenBank/DDBJ databases">
        <title>Isolation from cow dung.</title>
        <authorList>
            <person name="Ling L."/>
        </authorList>
    </citation>
    <scope>NUCLEOTIDE SEQUENCE [LARGE SCALE GENOMIC DNA]</scope>
    <source>
        <strain evidence="4 5">NEAU-LL90</strain>
    </source>
</reference>
<dbReference type="InterPro" id="IPR023346">
    <property type="entry name" value="Lysozyme-like_dom_sf"/>
</dbReference>
<dbReference type="Proteomes" id="UP000279275">
    <property type="component" value="Unassembled WGS sequence"/>
</dbReference>